<evidence type="ECO:0000313" key="2">
    <source>
        <dbReference type="Proteomes" id="UP000264071"/>
    </source>
</evidence>
<proteinExistence type="predicted"/>
<accession>A0A3D4VCL7</accession>
<dbReference type="SUPFAM" id="SSF51735">
    <property type="entry name" value="NAD(P)-binding Rossmann-fold domains"/>
    <property type="match status" value="1"/>
</dbReference>
<protein>
    <recommendedName>
        <fullName evidence="3">NAD(P)-binding domain-containing protein</fullName>
    </recommendedName>
</protein>
<dbReference type="AlphaFoldDB" id="A0A3D4VCL7"/>
<evidence type="ECO:0000313" key="1">
    <source>
        <dbReference type="EMBL" id="HCT58851.1"/>
    </source>
</evidence>
<dbReference type="InterPro" id="IPR036291">
    <property type="entry name" value="NAD(P)-bd_dom_sf"/>
</dbReference>
<organism evidence="1 2">
    <name type="scientific">Gemmatimonas aurantiaca</name>
    <dbReference type="NCBI Taxonomy" id="173480"/>
    <lineage>
        <taxon>Bacteria</taxon>
        <taxon>Pseudomonadati</taxon>
        <taxon>Gemmatimonadota</taxon>
        <taxon>Gemmatimonadia</taxon>
        <taxon>Gemmatimonadales</taxon>
        <taxon>Gemmatimonadaceae</taxon>
        <taxon>Gemmatimonas</taxon>
    </lineage>
</organism>
<dbReference type="EMBL" id="DPIY01000012">
    <property type="protein sequence ID" value="HCT58851.1"/>
    <property type="molecule type" value="Genomic_DNA"/>
</dbReference>
<dbReference type="Proteomes" id="UP000264071">
    <property type="component" value="Unassembled WGS sequence"/>
</dbReference>
<dbReference type="PANTHER" id="PTHR14097:SF7">
    <property type="entry name" value="OXIDOREDUCTASE HTATIP2"/>
    <property type="match status" value="1"/>
</dbReference>
<dbReference type="PANTHER" id="PTHR14097">
    <property type="entry name" value="OXIDOREDUCTASE HTATIP2"/>
    <property type="match status" value="1"/>
</dbReference>
<reference evidence="1 2" key="1">
    <citation type="journal article" date="2018" name="Nat. Biotechnol.">
        <title>A standardized bacterial taxonomy based on genome phylogeny substantially revises the tree of life.</title>
        <authorList>
            <person name="Parks D.H."/>
            <person name="Chuvochina M."/>
            <person name="Waite D.W."/>
            <person name="Rinke C."/>
            <person name="Skarshewski A."/>
            <person name="Chaumeil P.A."/>
            <person name="Hugenholtz P."/>
        </authorList>
    </citation>
    <scope>NUCLEOTIDE SEQUENCE [LARGE SCALE GENOMIC DNA]</scope>
    <source>
        <strain evidence="1">UBA8844</strain>
    </source>
</reference>
<name>A0A3D4VCL7_9BACT</name>
<gene>
    <name evidence="1" type="ORF">DGD08_16750</name>
</gene>
<comment type="caution">
    <text evidence="1">The sequence shown here is derived from an EMBL/GenBank/DDBJ whole genome shotgun (WGS) entry which is preliminary data.</text>
</comment>
<sequence>MTSTRTAIVLGASGSVGTALIRALLHDEGFGTVITLSRRSLPEVVTMARAAGRTLVEKLVPDMQPESLTAATLEAARETPGELEGFSVLGIGAGTAKLTIDEHRAVDVALNEAFARGLRDSGKVQHLAFMSAVAADATASTSGSGAAGMARYNRVKGESEQAVRASGPAVVSVFRPAMIMGSQHTPWILGITLPLFGFLTPAKYKSIHVDQIAKAMIATARKHPASSATYHYPEMMDLIANDRR</sequence>
<dbReference type="Gene3D" id="3.40.50.720">
    <property type="entry name" value="NAD(P)-binding Rossmann-like Domain"/>
    <property type="match status" value="1"/>
</dbReference>
<evidence type="ECO:0008006" key="3">
    <source>
        <dbReference type="Google" id="ProtNLM"/>
    </source>
</evidence>